<proteinExistence type="predicted"/>
<keyword evidence="2" id="KW-1185">Reference proteome</keyword>
<evidence type="ECO:0000313" key="1">
    <source>
        <dbReference type="EMBL" id="AOH57105.1"/>
    </source>
</evidence>
<gene>
    <name evidence="1" type="ORF">ABE28_022395</name>
</gene>
<sequence length="62" mass="7031">MLLYYTQIVVLYKEHKVIYKKQFDHGAGGWIFCIKRIAINAIGLLLAVQNMDSGFAQPAVMT</sequence>
<accession>A0A1B3XV66</accession>
<evidence type="ECO:0000313" key="2">
    <source>
        <dbReference type="Proteomes" id="UP000077926"/>
    </source>
</evidence>
<dbReference type="Proteomes" id="UP000077926">
    <property type="component" value="Chromosome"/>
</dbReference>
<organism evidence="1 2">
    <name type="scientific">Peribacillus muralis</name>
    <dbReference type="NCBI Taxonomy" id="264697"/>
    <lineage>
        <taxon>Bacteria</taxon>
        <taxon>Bacillati</taxon>
        <taxon>Bacillota</taxon>
        <taxon>Bacilli</taxon>
        <taxon>Bacillales</taxon>
        <taxon>Bacillaceae</taxon>
        <taxon>Peribacillus</taxon>
    </lineage>
</organism>
<name>A0A1B3XV66_9BACI</name>
<reference evidence="1 2" key="1">
    <citation type="submission" date="2016-08" db="EMBL/GenBank/DDBJ databases">
        <title>Complete genome sequence of Bacillus muralis G25-68, a strain with toxicity to nematodes.</title>
        <authorList>
            <person name="Zheng Z."/>
        </authorList>
    </citation>
    <scope>NUCLEOTIDE SEQUENCE [LARGE SCALE GENOMIC DNA]</scope>
    <source>
        <strain evidence="1 2">G25-68</strain>
    </source>
</reference>
<dbReference type="AlphaFoldDB" id="A0A1B3XV66"/>
<dbReference type="EMBL" id="CP017080">
    <property type="protein sequence ID" value="AOH57105.1"/>
    <property type="molecule type" value="Genomic_DNA"/>
</dbReference>
<dbReference type="KEGG" id="bmur:ABE28_022395"/>
<protein>
    <submittedName>
        <fullName evidence="1">Uncharacterized protein</fullName>
    </submittedName>
</protein>